<dbReference type="GO" id="GO:0030151">
    <property type="term" value="F:molybdenum ion binding"/>
    <property type="evidence" value="ECO:0007669"/>
    <property type="project" value="InterPro"/>
</dbReference>
<feature type="domain" description="MOSC" evidence="1">
    <location>
        <begin position="1"/>
        <end position="97"/>
    </location>
</feature>
<dbReference type="GO" id="GO:0030170">
    <property type="term" value="F:pyridoxal phosphate binding"/>
    <property type="evidence" value="ECO:0007669"/>
    <property type="project" value="InterPro"/>
</dbReference>
<dbReference type="SUPFAM" id="SSF50800">
    <property type="entry name" value="PK beta-barrel domain-like"/>
    <property type="match status" value="1"/>
</dbReference>
<dbReference type="RefSeq" id="WP_152202877.1">
    <property type="nucleotide sequence ID" value="NZ_VUKF01000019.1"/>
</dbReference>
<proteinExistence type="predicted"/>
<accession>A0A7J5UJM0</accession>
<evidence type="ECO:0000259" key="1">
    <source>
        <dbReference type="PROSITE" id="PS51340"/>
    </source>
</evidence>
<gene>
    <name evidence="2" type="ORF">GB883_18955</name>
</gene>
<dbReference type="Proteomes" id="UP000451860">
    <property type="component" value="Unassembled WGS sequence"/>
</dbReference>
<dbReference type="EMBL" id="WHJE01000159">
    <property type="protein sequence ID" value="KAE8762516.1"/>
    <property type="molecule type" value="Genomic_DNA"/>
</dbReference>
<dbReference type="OrthoDB" id="9786134at2"/>
<dbReference type="PROSITE" id="PS51340">
    <property type="entry name" value="MOSC"/>
    <property type="match status" value="1"/>
</dbReference>
<organism evidence="2 3">
    <name type="scientific">Georgenia thermotolerans</name>
    <dbReference type="NCBI Taxonomy" id="527326"/>
    <lineage>
        <taxon>Bacteria</taxon>
        <taxon>Bacillati</taxon>
        <taxon>Actinomycetota</taxon>
        <taxon>Actinomycetes</taxon>
        <taxon>Micrococcales</taxon>
        <taxon>Bogoriellaceae</taxon>
        <taxon>Georgenia</taxon>
    </lineage>
</organism>
<protein>
    <recommendedName>
        <fullName evidence="1">MOSC domain-containing protein</fullName>
    </recommendedName>
</protein>
<dbReference type="InterPro" id="IPR011037">
    <property type="entry name" value="Pyrv_Knase-like_insert_dom_sf"/>
</dbReference>
<keyword evidence="3" id="KW-1185">Reference proteome</keyword>
<dbReference type="InterPro" id="IPR005302">
    <property type="entry name" value="MoCF_Sase_C"/>
</dbReference>
<dbReference type="Gene3D" id="2.40.33.20">
    <property type="entry name" value="PK beta-barrel domain-like"/>
    <property type="match status" value="1"/>
</dbReference>
<dbReference type="AlphaFoldDB" id="A0A7J5UJM0"/>
<sequence length="111" mass="12204">MIAAEVVEDLTARDAALDFLSTRRYILARGIDVNALVGRDFRIGDVRCRGLRLAEPCTHLERLAGPGLLRPLIHRRGLRVDILTDVEIRPGSPITASSGFAPARARIPRPL</sequence>
<evidence type="ECO:0000313" key="3">
    <source>
        <dbReference type="Proteomes" id="UP000451860"/>
    </source>
</evidence>
<evidence type="ECO:0000313" key="2">
    <source>
        <dbReference type="EMBL" id="KAE8762516.1"/>
    </source>
</evidence>
<dbReference type="GO" id="GO:0003824">
    <property type="term" value="F:catalytic activity"/>
    <property type="evidence" value="ECO:0007669"/>
    <property type="project" value="InterPro"/>
</dbReference>
<reference evidence="2 3" key="1">
    <citation type="submission" date="2019-10" db="EMBL/GenBank/DDBJ databases">
        <title>Georgenia wutianyii sp. nov. and Georgenia yuyongxinii sp. nov. isolated from plateau pika (Ochotona curzoniae) in the Qinghai-Tibet plateau of China.</title>
        <authorList>
            <person name="Tian Z."/>
        </authorList>
    </citation>
    <scope>NUCLEOTIDE SEQUENCE [LARGE SCALE GENOMIC DNA]</scope>
    <source>
        <strain evidence="2 3">DSM 21501</strain>
    </source>
</reference>
<name>A0A7J5UJM0_9MICO</name>
<comment type="caution">
    <text evidence="2">The sequence shown here is derived from an EMBL/GenBank/DDBJ whole genome shotgun (WGS) entry which is preliminary data.</text>
</comment>